<evidence type="ECO:0000313" key="3">
    <source>
        <dbReference type="Proteomes" id="UP000076962"/>
    </source>
</evidence>
<dbReference type="AlphaFoldDB" id="A0A176S7X8"/>
<feature type="transmembrane region" description="Helical" evidence="1">
    <location>
        <begin position="140"/>
        <end position="163"/>
    </location>
</feature>
<feature type="transmembrane region" description="Helical" evidence="1">
    <location>
        <begin position="12"/>
        <end position="34"/>
    </location>
</feature>
<dbReference type="SUPFAM" id="SSF82693">
    <property type="entry name" value="Multidrug efflux transporter AcrB pore domain, PN1, PN2, PC1 and PC2 subdomains"/>
    <property type="match status" value="2"/>
</dbReference>
<dbReference type="Proteomes" id="UP000076962">
    <property type="component" value="Unassembled WGS sequence"/>
</dbReference>
<sequence>MLDDQTGSTRQAIGVMQTNALIGLAMVLVITWLFLGGRMAMLTCIGIPFILSGTFWFIQNLGFTLNNNVLLGIVISLGMLVDDAVVVIESMYYRIVRGMDALNAALSSLREVFWPVTTAVLTTMASFLPLMLMPGIVGKFMLVVPVVVVTALAISLIEAYWMLPAHVIAANIKFTSGSKTQKLRIAFTSKLQHLYSKSLLKMLRHPYLAVILIIILVSGVGYAFQAKWVKINFFAMDSFPIFYVTVEMSPDASMKETLEVTTQVEQRILTHIKTGEMRNLASYAGQAFTETEILFGEHWGQVVVSLNPDRSQRRRAEVRFEDMPEREYDKRLNDLRREIQNKAEQELPIEVDNPLILEITTANAFPTAMLVLNGTGEDESLRRQAYLIKKDLEQIKGVHGVDTIGLHKPQLQIELLLESLQNYGLNPTQVADSVRVLFNDLAAGSLDIGKQQWLLRLVGTERDAEKLGQFIVLTPSLQLDQLANVQRSWEKPETLVKFKQKPGVIFSVTKKTSANTITLVERINQFITQRNSLLQKNGLQLDLLDDQTGSTRQAIGVMQT</sequence>
<evidence type="ECO:0000256" key="1">
    <source>
        <dbReference type="SAM" id="Phobius"/>
    </source>
</evidence>
<keyword evidence="1" id="KW-0472">Membrane</keyword>
<gene>
    <name evidence="2" type="ORF">THIOM_000107</name>
</gene>
<dbReference type="Gene3D" id="3.30.70.1430">
    <property type="entry name" value="Multidrug efflux transporter AcrB pore domain"/>
    <property type="match status" value="1"/>
</dbReference>
<proteinExistence type="predicted"/>
<dbReference type="Pfam" id="PF00873">
    <property type="entry name" value="ACR_tran"/>
    <property type="match status" value="2"/>
</dbReference>
<feature type="non-terminal residue" evidence="2">
    <location>
        <position position="560"/>
    </location>
</feature>
<dbReference type="InterPro" id="IPR027463">
    <property type="entry name" value="AcrB_DN_DC_subdom"/>
</dbReference>
<feature type="transmembrane region" description="Helical" evidence="1">
    <location>
        <begin position="112"/>
        <end position="133"/>
    </location>
</feature>
<name>A0A176S7X8_9GAMM</name>
<dbReference type="InterPro" id="IPR001036">
    <property type="entry name" value="Acrflvin-R"/>
</dbReference>
<keyword evidence="3" id="KW-1185">Reference proteome</keyword>
<dbReference type="SUPFAM" id="SSF82866">
    <property type="entry name" value="Multidrug efflux transporter AcrB transmembrane domain"/>
    <property type="match status" value="1"/>
</dbReference>
<keyword evidence="1" id="KW-0812">Transmembrane</keyword>
<evidence type="ECO:0000313" key="2">
    <source>
        <dbReference type="EMBL" id="OAD24044.1"/>
    </source>
</evidence>
<reference evidence="2 3" key="1">
    <citation type="submission" date="2016-05" db="EMBL/GenBank/DDBJ databases">
        <title>Single-cell genome of chain-forming Candidatus Thiomargarita nelsonii and comparison to other large sulfur-oxidizing bacteria.</title>
        <authorList>
            <person name="Winkel M."/>
            <person name="Salman V."/>
            <person name="Woyke T."/>
            <person name="Schulz-Vogt H."/>
            <person name="Richter M."/>
            <person name="Flood B."/>
            <person name="Bailey J."/>
            <person name="Amann R."/>
            <person name="Mussmann M."/>
        </authorList>
    </citation>
    <scope>NUCLEOTIDE SEQUENCE [LARGE SCALE GENOMIC DNA]</scope>
    <source>
        <strain evidence="2 3">THI036</strain>
    </source>
</reference>
<feature type="transmembrane region" description="Helical" evidence="1">
    <location>
        <begin position="70"/>
        <end position="92"/>
    </location>
</feature>
<accession>A0A176S7X8</accession>
<dbReference type="PANTHER" id="PTHR32063:SF33">
    <property type="entry name" value="RND SUPERFAMILY EFFLUX PUMP PERMEASE COMPONENT"/>
    <property type="match status" value="1"/>
</dbReference>
<dbReference type="GO" id="GO:0042910">
    <property type="term" value="F:xenobiotic transmembrane transporter activity"/>
    <property type="evidence" value="ECO:0007669"/>
    <property type="project" value="TreeGrafter"/>
</dbReference>
<dbReference type="SUPFAM" id="SSF82714">
    <property type="entry name" value="Multidrug efflux transporter AcrB TolC docking domain, DN and DC subdomains"/>
    <property type="match status" value="1"/>
</dbReference>
<organism evidence="2 3">
    <name type="scientific">Candidatus Thiomargarita nelsonii</name>
    <dbReference type="NCBI Taxonomy" id="1003181"/>
    <lineage>
        <taxon>Bacteria</taxon>
        <taxon>Pseudomonadati</taxon>
        <taxon>Pseudomonadota</taxon>
        <taxon>Gammaproteobacteria</taxon>
        <taxon>Thiotrichales</taxon>
        <taxon>Thiotrichaceae</taxon>
        <taxon>Thiomargarita</taxon>
    </lineage>
</organism>
<dbReference type="PATRIC" id="fig|1003181.4.peg.178"/>
<feature type="transmembrane region" description="Helical" evidence="1">
    <location>
        <begin position="205"/>
        <end position="224"/>
    </location>
</feature>
<dbReference type="GO" id="GO:0005886">
    <property type="term" value="C:plasma membrane"/>
    <property type="evidence" value="ECO:0007669"/>
    <property type="project" value="TreeGrafter"/>
</dbReference>
<dbReference type="EMBL" id="LUTY01000034">
    <property type="protein sequence ID" value="OAD24044.1"/>
    <property type="molecule type" value="Genomic_DNA"/>
</dbReference>
<keyword evidence="1" id="KW-1133">Transmembrane helix</keyword>
<comment type="caution">
    <text evidence="2">The sequence shown here is derived from an EMBL/GenBank/DDBJ whole genome shotgun (WGS) entry which is preliminary data.</text>
</comment>
<feature type="transmembrane region" description="Helical" evidence="1">
    <location>
        <begin position="40"/>
        <end position="58"/>
    </location>
</feature>
<dbReference type="PRINTS" id="PR00702">
    <property type="entry name" value="ACRIFLAVINRP"/>
</dbReference>
<protein>
    <submittedName>
        <fullName evidence="2">Acriflavin resistance protein</fullName>
    </submittedName>
</protein>
<dbReference type="Gene3D" id="1.20.1640.10">
    <property type="entry name" value="Multidrug efflux transporter AcrB transmembrane domain"/>
    <property type="match status" value="2"/>
</dbReference>
<dbReference type="PANTHER" id="PTHR32063">
    <property type="match status" value="1"/>
</dbReference>